<evidence type="ECO:0000313" key="2">
    <source>
        <dbReference type="EMBL" id="AWU75848.1"/>
    </source>
</evidence>
<dbReference type="AlphaFoldDB" id="A0A2U9R409"/>
<gene>
    <name evidence="2" type="ORF">C5L36_0B10840</name>
</gene>
<keyword evidence="3" id="KW-1185">Reference proteome</keyword>
<dbReference type="EMBL" id="CP028774">
    <property type="protein sequence ID" value="AWU75848.1"/>
    <property type="molecule type" value="Genomic_DNA"/>
</dbReference>
<dbReference type="VEuPathDB" id="FungiDB:C5L36_0B10840"/>
<organism evidence="2 3">
    <name type="scientific">Pichia kudriavzevii</name>
    <name type="common">Yeast</name>
    <name type="synonym">Issatchenkia orientalis</name>
    <dbReference type="NCBI Taxonomy" id="4909"/>
    <lineage>
        <taxon>Eukaryota</taxon>
        <taxon>Fungi</taxon>
        <taxon>Dikarya</taxon>
        <taxon>Ascomycota</taxon>
        <taxon>Saccharomycotina</taxon>
        <taxon>Pichiomycetes</taxon>
        <taxon>Pichiales</taxon>
        <taxon>Pichiaceae</taxon>
        <taxon>Pichia</taxon>
    </lineage>
</organism>
<dbReference type="OrthoDB" id="185373at2759"/>
<protein>
    <recommendedName>
        <fullName evidence="4">Protein SOV1, mitochondrial</fullName>
    </recommendedName>
</protein>
<dbReference type="GeneID" id="40383613"/>
<accession>A0A2U9R409</accession>
<dbReference type="Proteomes" id="UP000249293">
    <property type="component" value="Chromosome 2"/>
</dbReference>
<name>A0A2U9R409_PICKU</name>
<sequence length="887" mass="103988">MFNRIKNRRVRLLQLILTRGVRTRVPIKPLRKKEEPFSTPTMGQPEQAGPNDKPENKDPRYTLSKFSKDNTDFVSRIISEMKFKTPDQIKAELSARFEKDGIEVDEEFIDQMITQSTREERSVREYISNPKKAMDKINEEEINSYVDWIINDGFERLQTQKRDLHKRKMEIREKLNDFMMNENANTGDPKALTNAFQMAQEMTMLNSDSSLDKLPILLKHLTKLSNADLQKSVELGKYAALYEISTQLLEDHNRDMCIYLCGKLLYSALGREYGPRARPDAINEKFFIESCMKFDDNDRALELFLSRRDKDVKNERFWVELGAHVYLSRYSKTGDTKELDSGIELINETRDRWEYTSNILLIDGLKRCCTKGNFEDAEWFWEEIEINIDRHGIVKQIEVPEAKLFDENERNKVFQYYNRVEPLSYDSLLECIFAFIGSMKIEKGIGILTTIATIDNEFTTYFLDKFALQFKYPGRELLLFELENNDKDFDHELRSYLIENISQLHKNRCSSVVEAKILADISIYLERLSLLKNKNLSKINDLQELVNSGEKFTSFDIKSLLKILLDHKSTTSFQIASRLIHLMSEYKLSKNNSGILPPASSHTYSEFFKVFLSHPAQRINELNQFLNMMAQFEIKLDQSLATKIIMSYHSKNLYTEALEFITKYVFSDNPIAVNNVRLGKPGSKNLYTWILLTYYKMILIGEKNSDLVTSRLESLHFFVREMMNRHVDDTYTFQETIGTLLAYGDYQGTICLVQWYGHILGKNKLSFDLMLAIKTKLELSIIKAEKYLLSENRNLHDSQKTRINNYRREFGIQSLHDDMKTKRDYTWQEVAIVLYQYADLFGYRSTYSKDDPFSMVLSDEQRNLNKDVFDQQLQSLQDFFGIPKWIP</sequence>
<feature type="region of interest" description="Disordered" evidence="1">
    <location>
        <begin position="27"/>
        <end position="65"/>
    </location>
</feature>
<feature type="compositionally biased region" description="Basic and acidic residues" evidence="1">
    <location>
        <begin position="52"/>
        <end position="65"/>
    </location>
</feature>
<evidence type="ECO:0000313" key="3">
    <source>
        <dbReference type="Proteomes" id="UP000249293"/>
    </source>
</evidence>
<evidence type="ECO:0008006" key="4">
    <source>
        <dbReference type="Google" id="ProtNLM"/>
    </source>
</evidence>
<proteinExistence type="predicted"/>
<evidence type="ECO:0000256" key="1">
    <source>
        <dbReference type="SAM" id="MobiDB-lite"/>
    </source>
</evidence>
<dbReference type="KEGG" id="pkz:C5L36_0B10840"/>
<dbReference type="RefSeq" id="XP_029321325.1">
    <property type="nucleotide sequence ID" value="XM_029465466.1"/>
</dbReference>
<reference evidence="2 3" key="1">
    <citation type="submission" date="2018-06" db="EMBL/GenBank/DDBJ databases">
        <title>Population genomics shows no distinction between pathogenic Candida krusei and environmental Pichia kudriavzevii: One species, four names.</title>
        <authorList>
            <person name="Douglass A.P."/>
            <person name="Offei B."/>
            <person name="Braun-Galleani S."/>
            <person name="Coughlan A.Y."/>
            <person name="Martos A."/>
            <person name="Ortiz-Merino R.A."/>
            <person name="Byrne K.P."/>
            <person name="Wolfe K.H."/>
        </authorList>
    </citation>
    <scope>NUCLEOTIDE SEQUENCE [LARGE SCALE GENOMIC DNA]</scope>
    <source>
        <strain evidence="2 3">CBS573</strain>
    </source>
</reference>